<gene>
    <name evidence="2" type="ORF">Y900_010760</name>
</gene>
<feature type="domain" description="Clp R" evidence="1">
    <location>
        <begin position="2"/>
        <end position="117"/>
    </location>
</feature>
<keyword evidence="3" id="KW-1185">Reference proteome</keyword>
<dbReference type="InterPro" id="IPR004176">
    <property type="entry name" value="Clp_R_N"/>
</dbReference>
<dbReference type="eggNOG" id="COG0542">
    <property type="taxonomic scope" value="Bacteria"/>
</dbReference>
<reference evidence="2" key="1">
    <citation type="submission" date="2014-05" db="EMBL/GenBank/DDBJ databases">
        <title>Genome sequence of Mycobacterium aromaticivorans strain JS19b1T (= DSM 45407T).</title>
        <authorList>
            <person name="Kwak Y."/>
            <person name="Park G.-S."/>
            <person name="Li Q.X."/>
            <person name="Lee S.-E."/>
            <person name="Shin J.-H."/>
        </authorList>
    </citation>
    <scope>NUCLEOTIDE SEQUENCE [LARGE SCALE GENOMIC DNA]</scope>
    <source>
        <strain evidence="2">JS19b1</strain>
    </source>
</reference>
<dbReference type="STRING" id="1440774.Y900_010760"/>
<sequence length="137" mass="14829">MVNRAYSEAYGYASDLVGSAHVLIGLVADTSNAVSSALHKRAVIVETIQRQFERITGAQRRESPRYIHLTFSSHAKAVLIGAAELARDTRSPMTGLDHLWLAVSRAEGSVARRILADLGHLSYVEQLCAASTPPDLS</sequence>
<dbReference type="Gene3D" id="1.10.1780.10">
    <property type="entry name" value="Clp, N-terminal domain"/>
    <property type="match status" value="1"/>
</dbReference>
<dbReference type="InterPro" id="IPR036628">
    <property type="entry name" value="Clp_N_dom_sf"/>
</dbReference>
<name>A0A064CL22_9MYCO</name>
<evidence type="ECO:0000259" key="1">
    <source>
        <dbReference type="Pfam" id="PF02861"/>
    </source>
</evidence>
<accession>A0A064CL22</accession>
<evidence type="ECO:0000313" key="3">
    <source>
        <dbReference type="Proteomes" id="UP000022835"/>
    </source>
</evidence>
<organism evidence="2 3">
    <name type="scientific">Mycolicibacterium aromaticivorans JS19b1 = JCM 16368</name>
    <dbReference type="NCBI Taxonomy" id="1440774"/>
    <lineage>
        <taxon>Bacteria</taxon>
        <taxon>Bacillati</taxon>
        <taxon>Actinomycetota</taxon>
        <taxon>Actinomycetes</taxon>
        <taxon>Mycobacteriales</taxon>
        <taxon>Mycobacteriaceae</taxon>
        <taxon>Mycolicibacterium</taxon>
    </lineage>
</organism>
<dbReference type="AlphaFoldDB" id="A0A064CL22"/>
<dbReference type="Proteomes" id="UP000022835">
    <property type="component" value="Unassembled WGS sequence"/>
</dbReference>
<comment type="caution">
    <text evidence="2">The sequence shown here is derived from an EMBL/GenBank/DDBJ whole genome shotgun (WGS) entry which is preliminary data.</text>
</comment>
<proteinExistence type="predicted"/>
<evidence type="ECO:0000313" key="2">
    <source>
        <dbReference type="EMBL" id="KDE99413.1"/>
    </source>
</evidence>
<dbReference type="EMBL" id="JALN02000001">
    <property type="protein sequence ID" value="KDE99413.1"/>
    <property type="molecule type" value="Genomic_DNA"/>
</dbReference>
<dbReference type="Pfam" id="PF02861">
    <property type="entry name" value="Clp_N"/>
    <property type="match status" value="1"/>
</dbReference>
<protein>
    <recommendedName>
        <fullName evidence="1">Clp R domain-containing protein</fullName>
    </recommendedName>
</protein>
<dbReference type="SUPFAM" id="SSF81923">
    <property type="entry name" value="Double Clp-N motif"/>
    <property type="match status" value="1"/>
</dbReference>